<accession>A0A4Y7KSS4</accession>
<dbReference type="AlphaFoldDB" id="A0A4Y7KSS4"/>
<reference evidence="1 2" key="1">
    <citation type="journal article" date="2018" name="Science">
        <title>The opium poppy genome and morphinan production.</title>
        <authorList>
            <person name="Guo L."/>
            <person name="Winzer T."/>
            <person name="Yang X."/>
            <person name="Li Y."/>
            <person name="Ning Z."/>
            <person name="He Z."/>
            <person name="Teodor R."/>
            <person name="Lu Y."/>
            <person name="Bowser T.A."/>
            <person name="Graham I.A."/>
            <person name="Ye K."/>
        </authorList>
    </citation>
    <scope>NUCLEOTIDE SEQUENCE [LARGE SCALE GENOMIC DNA]</scope>
    <source>
        <strain evidence="2">cv. HN1</strain>
        <tissue evidence="1">Leaves</tissue>
    </source>
</reference>
<evidence type="ECO:0000313" key="1">
    <source>
        <dbReference type="EMBL" id="RZC75452.1"/>
    </source>
</evidence>
<dbReference type="Proteomes" id="UP000316621">
    <property type="component" value="Chromosome 8"/>
</dbReference>
<sequence length="161" mass="18321">MLCRLACFATCYEAQITYASFSDVDEISRQSQRSYEDSIDRGLNFDSYWRSVFLGPSPSIQTCRENLVAGGSFDRENIVGFPFPDDIPEASRSIQDYLLRLVDSCGRQLKSVVNEMYGIMLRHDEFNRESLGRQARIDTLFEELSTLRLLYEGKGASISGE</sequence>
<dbReference type="EMBL" id="CM010722">
    <property type="protein sequence ID" value="RZC75452.1"/>
    <property type="molecule type" value="Genomic_DNA"/>
</dbReference>
<organism evidence="1 2">
    <name type="scientific">Papaver somniferum</name>
    <name type="common">Opium poppy</name>
    <dbReference type="NCBI Taxonomy" id="3469"/>
    <lineage>
        <taxon>Eukaryota</taxon>
        <taxon>Viridiplantae</taxon>
        <taxon>Streptophyta</taxon>
        <taxon>Embryophyta</taxon>
        <taxon>Tracheophyta</taxon>
        <taxon>Spermatophyta</taxon>
        <taxon>Magnoliopsida</taxon>
        <taxon>Ranunculales</taxon>
        <taxon>Papaveraceae</taxon>
        <taxon>Papaveroideae</taxon>
        <taxon>Papaver</taxon>
    </lineage>
</organism>
<proteinExistence type="predicted"/>
<protein>
    <submittedName>
        <fullName evidence="1">Uncharacterized protein</fullName>
    </submittedName>
</protein>
<keyword evidence="2" id="KW-1185">Reference proteome</keyword>
<dbReference type="Gramene" id="RZC75452">
    <property type="protein sequence ID" value="RZC75452"/>
    <property type="gene ID" value="C5167_050934"/>
</dbReference>
<name>A0A4Y7KSS4_PAPSO</name>
<evidence type="ECO:0000313" key="2">
    <source>
        <dbReference type="Proteomes" id="UP000316621"/>
    </source>
</evidence>
<gene>
    <name evidence="1" type="ORF">C5167_050934</name>
</gene>